<dbReference type="EMBL" id="BK016109">
    <property type="protein sequence ID" value="DAF95722.1"/>
    <property type="molecule type" value="Genomic_DNA"/>
</dbReference>
<protein>
    <submittedName>
        <fullName evidence="1">Uncharacterized protein</fullName>
    </submittedName>
</protein>
<proteinExistence type="predicted"/>
<sequence>MDRLNHIKIILTNILSHQENLIILYKIIYH</sequence>
<organism evidence="1">
    <name type="scientific">Myoviridae sp. ctCo31</name>
    <dbReference type="NCBI Taxonomy" id="2825053"/>
    <lineage>
        <taxon>Viruses</taxon>
        <taxon>Duplodnaviria</taxon>
        <taxon>Heunggongvirae</taxon>
        <taxon>Uroviricota</taxon>
        <taxon>Caudoviricetes</taxon>
    </lineage>
</organism>
<evidence type="ECO:0000313" key="1">
    <source>
        <dbReference type="EMBL" id="DAF95722.1"/>
    </source>
</evidence>
<reference evidence="1" key="1">
    <citation type="journal article" date="2021" name="Proc. Natl. Acad. Sci. U.S.A.">
        <title>A Catalog of Tens of Thousands of Viruses from Human Metagenomes Reveals Hidden Associations with Chronic Diseases.</title>
        <authorList>
            <person name="Tisza M.J."/>
            <person name="Buck C.B."/>
        </authorList>
    </citation>
    <scope>NUCLEOTIDE SEQUENCE</scope>
    <source>
        <strain evidence="1">CtCo31</strain>
    </source>
</reference>
<name>A0A8S5UMT2_9CAUD</name>
<accession>A0A8S5UMT2</accession>